<proteinExistence type="predicted"/>
<evidence type="ECO:0000256" key="1">
    <source>
        <dbReference type="SAM" id="MobiDB-lite"/>
    </source>
</evidence>
<evidence type="ECO:0000313" key="2">
    <source>
        <dbReference type="EMBL" id="RFD20608.1"/>
    </source>
</evidence>
<dbReference type="EMBL" id="QUWV01000039">
    <property type="protein sequence ID" value="RFD20608.1"/>
    <property type="molecule type" value="Genomic_DNA"/>
</dbReference>
<reference evidence="2 3" key="1">
    <citation type="submission" date="2018-08" db="EMBL/GenBank/DDBJ databases">
        <title>Komagataeibacter sp. AV 382.</title>
        <authorList>
            <person name="Skraban J."/>
            <person name="Trcek J."/>
        </authorList>
    </citation>
    <scope>NUCLEOTIDE SEQUENCE [LARGE SCALE GENOMIC DNA]</scope>
    <source>
        <strain evidence="2 3">AV 382</strain>
    </source>
</reference>
<evidence type="ECO:0000313" key="3">
    <source>
        <dbReference type="Proteomes" id="UP000262371"/>
    </source>
</evidence>
<sequence>RDTVIPPAPAYHARTSGIADVAWRSPPVSHMGGTSLGTPHVSALPPPVPVSN</sequence>
<feature type="region of interest" description="Disordered" evidence="1">
    <location>
        <begin position="26"/>
        <end position="52"/>
    </location>
</feature>
<name>A0A371Z2A6_9PROT</name>
<keyword evidence="3" id="KW-1185">Reference proteome</keyword>
<protein>
    <submittedName>
        <fullName evidence="2">ABC transporter permease</fullName>
    </submittedName>
</protein>
<feature type="non-terminal residue" evidence="2">
    <location>
        <position position="1"/>
    </location>
</feature>
<dbReference type="AlphaFoldDB" id="A0A371Z2A6"/>
<gene>
    <name evidence="2" type="ORF">DY926_04750</name>
</gene>
<dbReference type="Proteomes" id="UP000262371">
    <property type="component" value="Unassembled WGS sequence"/>
</dbReference>
<comment type="caution">
    <text evidence="2">The sequence shown here is derived from an EMBL/GenBank/DDBJ whole genome shotgun (WGS) entry which is preliminary data.</text>
</comment>
<accession>A0A371Z2A6</accession>
<organism evidence="2 3">
    <name type="scientific">Komagataeibacter melaceti</name>
    <dbReference type="NCBI Taxonomy" id="2766577"/>
    <lineage>
        <taxon>Bacteria</taxon>
        <taxon>Pseudomonadati</taxon>
        <taxon>Pseudomonadota</taxon>
        <taxon>Alphaproteobacteria</taxon>
        <taxon>Acetobacterales</taxon>
        <taxon>Acetobacteraceae</taxon>
        <taxon>Komagataeibacter</taxon>
    </lineage>
</organism>